<dbReference type="OrthoDB" id="5307821at2759"/>
<dbReference type="GeneID" id="19325383"/>
<dbReference type="PANTHER" id="PTHR43008:SF14">
    <property type="entry name" value="DEHYDROGENASE ARBD, PUTATIVE-RELATED"/>
    <property type="match status" value="1"/>
</dbReference>
<dbReference type="FunFam" id="3.40.50.720:FF:000090">
    <property type="entry name" value="NADP-dependent mannitol dehydrogenase"/>
    <property type="match status" value="1"/>
</dbReference>
<evidence type="ECO:0000256" key="1">
    <source>
        <dbReference type="ARBA" id="ARBA00006484"/>
    </source>
</evidence>
<accession>R8BJY9</accession>
<organism evidence="4 5">
    <name type="scientific">Phaeoacremonium minimum (strain UCR-PA7)</name>
    <name type="common">Esca disease fungus</name>
    <name type="synonym">Togninia minima</name>
    <dbReference type="NCBI Taxonomy" id="1286976"/>
    <lineage>
        <taxon>Eukaryota</taxon>
        <taxon>Fungi</taxon>
        <taxon>Dikarya</taxon>
        <taxon>Ascomycota</taxon>
        <taxon>Pezizomycotina</taxon>
        <taxon>Sordariomycetes</taxon>
        <taxon>Sordariomycetidae</taxon>
        <taxon>Togniniales</taxon>
        <taxon>Togniniaceae</taxon>
        <taxon>Phaeoacremonium</taxon>
    </lineage>
</organism>
<dbReference type="GO" id="GO:0050664">
    <property type="term" value="F:oxidoreductase activity, acting on NAD(P)H, oxygen as acceptor"/>
    <property type="evidence" value="ECO:0007669"/>
    <property type="project" value="TreeGrafter"/>
</dbReference>
<dbReference type="InterPro" id="IPR020904">
    <property type="entry name" value="Sc_DH/Rdtase_CS"/>
</dbReference>
<dbReference type="KEGG" id="tmn:UCRPA7_4886"/>
<evidence type="ECO:0000313" key="5">
    <source>
        <dbReference type="Proteomes" id="UP000014074"/>
    </source>
</evidence>
<dbReference type="PANTHER" id="PTHR43008">
    <property type="entry name" value="BENZIL REDUCTASE"/>
    <property type="match status" value="1"/>
</dbReference>
<proteinExistence type="inferred from homology"/>
<dbReference type="Proteomes" id="UP000014074">
    <property type="component" value="Unassembled WGS sequence"/>
</dbReference>
<keyword evidence="5" id="KW-1185">Reference proteome</keyword>
<name>R8BJY9_PHAM7</name>
<dbReference type="PROSITE" id="PS00061">
    <property type="entry name" value="ADH_SHORT"/>
    <property type="match status" value="1"/>
</dbReference>
<evidence type="ECO:0000256" key="3">
    <source>
        <dbReference type="ARBA" id="ARBA00023002"/>
    </source>
</evidence>
<dbReference type="SUPFAM" id="SSF51735">
    <property type="entry name" value="NAD(P)-binding Rossmann-fold domains"/>
    <property type="match status" value="1"/>
</dbReference>
<keyword evidence="2" id="KW-0521">NADP</keyword>
<evidence type="ECO:0000313" key="4">
    <source>
        <dbReference type="EMBL" id="EON99635.1"/>
    </source>
</evidence>
<evidence type="ECO:0000256" key="2">
    <source>
        <dbReference type="ARBA" id="ARBA00022857"/>
    </source>
</evidence>
<dbReference type="InterPro" id="IPR002347">
    <property type="entry name" value="SDR_fam"/>
</dbReference>
<dbReference type="InterPro" id="IPR036291">
    <property type="entry name" value="NAD(P)-bd_dom_sf"/>
</dbReference>
<comment type="similarity">
    <text evidence="1">Belongs to the short-chain dehydrogenases/reductases (SDR) family.</text>
</comment>
<dbReference type="EMBL" id="KB933141">
    <property type="protein sequence ID" value="EON99635.1"/>
    <property type="molecule type" value="Genomic_DNA"/>
</dbReference>
<dbReference type="PRINTS" id="PR00081">
    <property type="entry name" value="GDHRDH"/>
</dbReference>
<protein>
    <submittedName>
        <fullName evidence="4">Putative d-arabinitol dehydrogenase protein</fullName>
    </submittedName>
</protein>
<dbReference type="eggNOG" id="KOG0725">
    <property type="taxonomic scope" value="Eukaryota"/>
</dbReference>
<sequence>MFSRAVQRALHARGPAAALSRAATATTTRPAVAPAASAAAAVVVSGRSSIHTSAVRRSDAKKTDEEALQPGALARTDETITVEYPPDDEFPPSALAEGQGRAGVNVYPTLATFSLEGKVGVVTGGARGLGLVMGQGMVISGADLAIVDLNKEEAEAQAKAIVDTFKAEHPKAKRLPKVTAHYADVSDPESVEACIAEIVKAHGKIDNLVTSAGFTENFEAVKYPIDRMRKLWGVNVDGTYLFATSVARHLMEREAKGSMVFIGSMSGSIVNVPQPQAPYNSAKAAVRHLAASLAVEWAHAGIRVNCISPGYMLTALTQKILDDNPDLKRQWTSLIPQGQMGSPQDLMGPVTFLLSDAANYVTGADLRVDGGYTVT</sequence>
<dbReference type="GO" id="GO:0050085">
    <property type="term" value="F:mannitol 2-dehydrogenase (NADP+) activity"/>
    <property type="evidence" value="ECO:0007669"/>
    <property type="project" value="UniProtKB-ARBA"/>
</dbReference>
<gene>
    <name evidence="4" type="ORF">UCRPA7_4886</name>
</gene>
<dbReference type="AlphaFoldDB" id="R8BJY9"/>
<dbReference type="HOGENOM" id="CLU_010194_1_1_1"/>
<dbReference type="Gene3D" id="3.40.50.720">
    <property type="entry name" value="NAD(P)-binding Rossmann-like Domain"/>
    <property type="match status" value="1"/>
</dbReference>
<reference evidence="5" key="1">
    <citation type="journal article" date="2013" name="Genome Announc.">
        <title>Draft genome sequence of the ascomycete Phaeoacremonium aleophilum strain UCR-PA7, a causal agent of the esca disease complex in grapevines.</title>
        <authorList>
            <person name="Blanco-Ulate B."/>
            <person name="Rolshausen P."/>
            <person name="Cantu D."/>
        </authorList>
    </citation>
    <scope>NUCLEOTIDE SEQUENCE [LARGE SCALE GENOMIC DNA]</scope>
    <source>
        <strain evidence="5">UCR-PA7</strain>
    </source>
</reference>
<keyword evidence="3" id="KW-0560">Oxidoreductase</keyword>
<dbReference type="RefSeq" id="XP_007915628.1">
    <property type="nucleotide sequence ID" value="XM_007917437.1"/>
</dbReference>
<dbReference type="GO" id="GO:0019594">
    <property type="term" value="P:mannitol metabolic process"/>
    <property type="evidence" value="ECO:0007669"/>
    <property type="project" value="UniProtKB-ARBA"/>
</dbReference>
<dbReference type="Pfam" id="PF13561">
    <property type="entry name" value="adh_short_C2"/>
    <property type="match status" value="1"/>
</dbReference>
<dbReference type="PRINTS" id="PR00080">
    <property type="entry name" value="SDRFAMILY"/>
</dbReference>